<dbReference type="InterPro" id="IPR017517">
    <property type="entry name" value="Maleyloyr_isom"/>
</dbReference>
<organism evidence="3">
    <name type="scientific">Arthrobacter sp. K5</name>
    <dbReference type="NCBI Taxonomy" id="2839623"/>
    <lineage>
        <taxon>Bacteria</taxon>
        <taxon>Bacillati</taxon>
        <taxon>Actinomycetota</taxon>
        <taxon>Actinomycetes</taxon>
        <taxon>Micrococcales</taxon>
        <taxon>Micrococcaceae</taxon>
        <taxon>Arthrobacter</taxon>
    </lineage>
</organism>
<proteinExistence type="predicted"/>
<dbReference type="InterPro" id="IPR010872">
    <property type="entry name" value="MDMPI_C-term_domain"/>
</dbReference>
<dbReference type="AlphaFoldDB" id="A0AAU8EPE0"/>
<gene>
    <name evidence="3" type="ORF">ABRP34_00185</name>
</gene>
<accession>A0AAU8EPE0</accession>
<dbReference type="InterPro" id="IPR034660">
    <property type="entry name" value="DinB/YfiT-like"/>
</dbReference>
<name>A0AAU8EPE0_9MICC</name>
<dbReference type="RefSeq" id="WP_353711824.1">
    <property type="nucleotide sequence ID" value="NZ_CP159279.1"/>
</dbReference>
<evidence type="ECO:0000259" key="1">
    <source>
        <dbReference type="Pfam" id="PF07398"/>
    </source>
</evidence>
<dbReference type="GO" id="GO:0046872">
    <property type="term" value="F:metal ion binding"/>
    <property type="evidence" value="ECO:0007669"/>
    <property type="project" value="InterPro"/>
</dbReference>
<evidence type="ECO:0000259" key="2">
    <source>
        <dbReference type="Pfam" id="PF11716"/>
    </source>
</evidence>
<sequence>MTAITPDALLAELHKAADAVSSLAAKLTEADVPAPSALPGWTRGHVLAHITGISNAMARQLEYAARGEMVELYDGGYDGRTKAIEMNAGHALEQHRADLNVALERALRAFDSLAADAGAASGNAAAAGAGSWHAPISYRGGVVLDGGFALWRELVIHASDLNTGRGSETWSRPFCEHLFSFLAARVPEDQKLVLQPLGMPPVTIGTGGRSTVISGMITDIAAWLAGREPSLGSLRASAAADGVDLPELLPWPAGVPAK</sequence>
<dbReference type="SUPFAM" id="SSF109854">
    <property type="entry name" value="DinB/YfiT-like putative metalloenzymes"/>
    <property type="match status" value="1"/>
</dbReference>
<dbReference type="InterPro" id="IPR036527">
    <property type="entry name" value="SCP2_sterol-bd_dom_sf"/>
</dbReference>
<feature type="domain" description="MDMPI C-terminal" evidence="1">
    <location>
        <begin position="170"/>
        <end position="248"/>
    </location>
</feature>
<dbReference type="Gene3D" id="1.20.120.450">
    <property type="entry name" value="dinb family like domain"/>
    <property type="match status" value="1"/>
</dbReference>
<dbReference type="EMBL" id="CP159279">
    <property type="protein sequence ID" value="XCH11490.1"/>
    <property type="molecule type" value="Genomic_DNA"/>
</dbReference>
<dbReference type="NCBIfam" id="TIGR03083">
    <property type="entry name" value="maleylpyruvate isomerase family mycothiol-dependent enzyme"/>
    <property type="match status" value="1"/>
</dbReference>
<dbReference type="SUPFAM" id="SSF55718">
    <property type="entry name" value="SCP-like"/>
    <property type="match status" value="1"/>
</dbReference>
<feature type="domain" description="Mycothiol-dependent maleylpyruvate isomerase metal-binding" evidence="2">
    <location>
        <begin position="13"/>
        <end position="161"/>
    </location>
</feature>
<dbReference type="Pfam" id="PF07398">
    <property type="entry name" value="MDMPI_C"/>
    <property type="match status" value="1"/>
</dbReference>
<keyword evidence="3" id="KW-0413">Isomerase</keyword>
<protein>
    <submittedName>
        <fullName evidence="3">Maleylpyruvate isomerase family mycothiol-dependent enzyme</fullName>
    </submittedName>
</protein>
<evidence type="ECO:0000313" key="3">
    <source>
        <dbReference type="EMBL" id="XCH11490.1"/>
    </source>
</evidence>
<reference evidence="3" key="1">
    <citation type="submission" date="2024-06" db="EMBL/GenBank/DDBJ databases">
        <title>Biodegradation of dimethachlon by Arthrobacter sp. K5: mechanistic insights and ecological implications.</title>
        <authorList>
            <person name="Hu S."/>
            <person name="Lu P."/>
        </authorList>
    </citation>
    <scope>NUCLEOTIDE SEQUENCE</scope>
    <source>
        <strain evidence="3">K5</strain>
    </source>
</reference>
<dbReference type="InterPro" id="IPR024344">
    <property type="entry name" value="MDMPI_metal-binding"/>
</dbReference>
<dbReference type="Pfam" id="PF11716">
    <property type="entry name" value="MDMPI_N"/>
    <property type="match status" value="1"/>
</dbReference>
<dbReference type="GO" id="GO:0016853">
    <property type="term" value="F:isomerase activity"/>
    <property type="evidence" value="ECO:0007669"/>
    <property type="project" value="UniProtKB-KW"/>
</dbReference>